<reference evidence="2 3" key="1">
    <citation type="submission" date="2019-03" db="EMBL/GenBank/DDBJ databases">
        <title>Draft genome sequences of novel Actinobacteria.</title>
        <authorList>
            <person name="Sahin N."/>
            <person name="Ay H."/>
            <person name="Saygin H."/>
        </authorList>
    </citation>
    <scope>NUCLEOTIDE SEQUENCE [LARGE SCALE GENOMIC DNA]</scope>
    <source>
        <strain evidence="2 3">H3C3</strain>
    </source>
</reference>
<sequence>MEAQTTTLRLFQPTLVPGLLQTPEYIHAVLALHELSRDVIARTAAERLGRQKALYGSGKSFHFLITEGALRWRFCSGPIVVTQLDRLMSLSRLPSVRLEVLPLSVEVDRFATSAFCMFDQRLVTIELFHAEVTTRDPRDVALYLETFNRLSQSALSGQSMRNLLGEIRDEFLPQQESP</sequence>
<dbReference type="InterPro" id="IPR043917">
    <property type="entry name" value="DUF5753"/>
</dbReference>
<dbReference type="AlphaFoldDB" id="A0A4R4ZRS8"/>
<evidence type="ECO:0000313" key="3">
    <source>
        <dbReference type="Proteomes" id="UP000294513"/>
    </source>
</evidence>
<keyword evidence="3" id="KW-1185">Reference proteome</keyword>
<name>A0A4R4ZRS8_9ACTN</name>
<evidence type="ECO:0000259" key="1">
    <source>
        <dbReference type="Pfam" id="PF19054"/>
    </source>
</evidence>
<comment type="caution">
    <text evidence="2">The sequence shown here is derived from an EMBL/GenBank/DDBJ whole genome shotgun (WGS) entry which is preliminary data.</text>
</comment>
<dbReference type="EMBL" id="SMKU01000556">
    <property type="protein sequence ID" value="TDD61711.1"/>
    <property type="molecule type" value="Genomic_DNA"/>
</dbReference>
<gene>
    <name evidence="2" type="ORF">E1298_45215</name>
</gene>
<accession>A0A4R4ZRS8</accession>
<organism evidence="2 3">
    <name type="scientific">Actinomadura rubrisoli</name>
    <dbReference type="NCBI Taxonomy" id="2530368"/>
    <lineage>
        <taxon>Bacteria</taxon>
        <taxon>Bacillati</taxon>
        <taxon>Actinomycetota</taxon>
        <taxon>Actinomycetes</taxon>
        <taxon>Streptosporangiales</taxon>
        <taxon>Thermomonosporaceae</taxon>
        <taxon>Actinomadura</taxon>
    </lineage>
</organism>
<feature type="domain" description="DUF5753" evidence="1">
    <location>
        <begin position="1"/>
        <end position="164"/>
    </location>
</feature>
<dbReference type="Pfam" id="PF19054">
    <property type="entry name" value="DUF5753"/>
    <property type="match status" value="1"/>
</dbReference>
<proteinExistence type="predicted"/>
<protein>
    <recommendedName>
        <fullName evidence="1">DUF5753 domain-containing protein</fullName>
    </recommendedName>
</protein>
<dbReference type="OrthoDB" id="4966777at2"/>
<evidence type="ECO:0000313" key="2">
    <source>
        <dbReference type="EMBL" id="TDD61711.1"/>
    </source>
</evidence>
<dbReference type="Proteomes" id="UP000294513">
    <property type="component" value="Unassembled WGS sequence"/>
</dbReference>